<keyword evidence="8 11" id="KW-0346">Stress response</keyword>
<evidence type="ECO:0000256" key="3">
    <source>
        <dbReference type="ARBA" id="ARBA00022763"/>
    </source>
</evidence>
<protein>
    <recommendedName>
        <fullName evidence="11 12">DNA repair protein RadA</fullName>
    </recommendedName>
</protein>
<sequence>MKKKSVPDSYECPACGYRSAKWMGFCPSCQEAPEGLVPVVSASSRLESLLSEGDGTPRALRMEDVGKVAVERTSSGFREFDRVLGGGFVRGSFILLGGDPGVGKSTLALQAVAHMADGHKVLYAAGEESPEQVRMRYDRLGRKGGDLFILPETDLEAIVREVKRLSPEFLVVDSIQTVTMGADGPSSGSVGLLRESASVLLELAKRASVTVLIVGHVTKEGVIAGPRVLEHLVDTVLYLEGDRSHPVRLLRTVKNRFGPTRELGIFEMSPDGLREVENASSFFLEGRKERLSGSVVVSSLEGTRPLLVELQSLVSPTTFPNPRRVAQGVPVSRLSILAAVLERRAGLSLSSRDIYVNVAGGVSLEETASDLGLVLSLAGSLKDISLSPDVVVFGEVGLGGEVRRVQEMESRLTEARRHGFSHAVLPASGKKYPDVSGLSLHPVREVGEALELLKKLGSMKA</sequence>
<evidence type="ECO:0000256" key="8">
    <source>
        <dbReference type="ARBA" id="ARBA00023016"/>
    </source>
</evidence>
<dbReference type="InterPro" id="IPR003593">
    <property type="entry name" value="AAA+_ATPase"/>
</dbReference>
<evidence type="ECO:0000256" key="2">
    <source>
        <dbReference type="ARBA" id="ARBA00022741"/>
    </source>
</evidence>
<feature type="region of interest" description="Lon-protease-like" evidence="11">
    <location>
        <begin position="353"/>
        <end position="461"/>
    </location>
</feature>
<dbReference type="OrthoDB" id="9803906at2"/>
<evidence type="ECO:0000256" key="13">
    <source>
        <dbReference type="RuleBase" id="RU003555"/>
    </source>
</evidence>
<dbReference type="GO" id="GO:0003684">
    <property type="term" value="F:damaged DNA binding"/>
    <property type="evidence" value="ECO:0007669"/>
    <property type="project" value="InterPro"/>
</dbReference>
<evidence type="ECO:0000256" key="6">
    <source>
        <dbReference type="ARBA" id="ARBA00022833"/>
    </source>
</evidence>
<keyword evidence="6 13" id="KW-0862">Zinc</keyword>
<dbReference type="NCBIfam" id="TIGR00416">
    <property type="entry name" value="sms"/>
    <property type="match status" value="1"/>
</dbReference>
<keyword evidence="7 11" id="KW-0067">ATP-binding</keyword>
<dbReference type="KEGG" id="lfp:Y981_11025"/>
<dbReference type="PANTHER" id="PTHR32472">
    <property type="entry name" value="DNA REPAIR PROTEIN RADA"/>
    <property type="match status" value="1"/>
</dbReference>
<dbReference type="SUPFAM" id="SSF52540">
    <property type="entry name" value="P-loop containing nucleoside triphosphate hydrolases"/>
    <property type="match status" value="1"/>
</dbReference>
<dbReference type="InterPro" id="IPR027417">
    <property type="entry name" value="P-loop_NTPase"/>
</dbReference>
<dbReference type="GO" id="GO:0008270">
    <property type="term" value="F:zinc ion binding"/>
    <property type="evidence" value="ECO:0007669"/>
    <property type="project" value="UniProtKB-KW"/>
</dbReference>
<evidence type="ECO:0000256" key="9">
    <source>
        <dbReference type="ARBA" id="ARBA00023125"/>
    </source>
</evidence>
<feature type="domain" description="RecA family profile 1" evidence="14">
    <location>
        <begin position="69"/>
        <end position="217"/>
    </location>
</feature>
<dbReference type="SUPFAM" id="SSF54211">
    <property type="entry name" value="Ribosomal protein S5 domain 2-like"/>
    <property type="match status" value="1"/>
</dbReference>
<accession>A0A059Y0L8</accession>
<dbReference type="GO" id="GO:0140664">
    <property type="term" value="F:ATP-dependent DNA damage sensor activity"/>
    <property type="evidence" value="ECO:0007669"/>
    <property type="project" value="InterPro"/>
</dbReference>
<gene>
    <name evidence="11" type="primary">radA</name>
    <name evidence="15" type="ORF">Y981_11025</name>
</gene>
<evidence type="ECO:0000313" key="15">
    <source>
        <dbReference type="EMBL" id="AIA31081.1"/>
    </source>
</evidence>
<dbReference type="HAMAP" id="MF_01498">
    <property type="entry name" value="RadA_bact"/>
    <property type="match status" value="1"/>
</dbReference>
<evidence type="ECO:0000256" key="4">
    <source>
        <dbReference type="ARBA" id="ARBA00022771"/>
    </source>
</evidence>
<dbReference type="InterPro" id="IPR020588">
    <property type="entry name" value="RecA_ATP-bd"/>
</dbReference>
<dbReference type="GO" id="GO:0000725">
    <property type="term" value="P:recombinational repair"/>
    <property type="evidence" value="ECO:0007669"/>
    <property type="project" value="UniProtKB-UniRule"/>
</dbReference>
<dbReference type="Proteomes" id="UP000027059">
    <property type="component" value="Chromosome"/>
</dbReference>
<reference evidence="15 16" key="2">
    <citation type="journal article" date="2015" name="Biomed. Res. Int.">
        <title>Effects of Arsenite Resistance on the Growth and Functional Gene Expression of Leptospirillum ferriphilum and Acidithiobacillus thiooxidans in Pure Culture and Coculture.</title>
        <authorList>
            <person name="Jiang H."/>
            <person name="Liang Y."/>
            <person name="Yin H."/>
            <person name="Xiao Y."/>
            <person name="Guo X."/>
            <person name="Xu Y."/>
            <person name="Hu Q."/>
            <person name="Liu H."/>
            <person name="Liu X."/>
        </authorList>
    </citation>
    <scope>NUCLEOTIDE SEQUENCE [LARGE SCALE GENOMIC DNA]</scope>
    <source>
        <strain evidence="15 16">YSK</strain>
    </source>
</reference>
<keyword evidence="4 13" id="KW-0863">Zinc-finger</keyword>
<dbReference type="CDD" id="cd01121">
    <property type="entry name" value="RadA_SMS_N"/>
    <property type="match status" value="1"/>
</dbReference>
<keyword evidence="2 11" id="KW-0547">Nucleotide-binding</keyword>
<dbReference type="PANTHER" id="PTHR32472:SF10">
    <property type="entry name" value="DNA REPAIR PROTEIN RADA-LIKE PROTEIN"/>
    <property type="match status" value="1"/>
</dbReference>
<comment type="domain">
    <text evidence="11">The middle region has homology to RecA with ATPase motifs including the RadA KNRFG motif, while the C-terminus is homologous to Lon protease.</text>
</comment>
<dbReference type="InterPro" id="IPR014721">
    <property type="entry name" value="Ribsml_uS5_D2-typ_fold_subgr"/>
</dbReference>
<dbReference type="FunFam" id="3.40.50.300:FF:000050">
    <property type="entry name" value="DNA repair protein RadA"/>
    <property type="match status" value="1"/>
</dbReference>
<dbReference type="Gene3D" id="3.30.230.10">
    <property type="match status" value="1"/>
</dbReference>
<dbReference type="Pfam" id="PF18073">
    <property type="entry name" value="Zn_ribbon_LapB"/>
    <property type="match status" value="1"/>
</dbReference>
<evidence type="ECO:0000256" key="12">
    <source>
        <dbReference type="NCBIfam" id="TIGR00416"/>
    </source>
</evidence>
<evidence type="ECO:0000256" key="11">
    <source>
        <dbReference type="HAMAP-Rule" id="MF_01498"/>
    </source>
</evidence>
<dbReference type="RefSeq" id="WP_038506113.1">
    <property type="nucleotide sequence ID" value="NZ_CP007243.1"/>
</dbReference>
<comment type="function">
    <text evidence="11">Plays a role in repairing double-strand DNA breaks, probably involving stabilizing or processing branched DNA or blocked replication forks.</text>
</comment>
<keyword evidence="5" id="KW-0378">Hydrolase</keyword>
<dbReference type="HOGENOM" id="CLU_018264_0_1_0"/>
<evidence type="ECO:0000256" key="10">
    <source>
        <dbReference type="ARBA" id="ARBA00023204"/>
    </source>
</evidence>
<dbReference type="GO" id="GO:0005829">
    <property type="term" value="C:cytosol"/>
    <property type="evidence" value="ECO:0007669"/>
    <property type="project" value="TreeGrafter"/>
</dbReference>
<keyword evidence="1 11" id="KW-0479">Metal-binding</keyword>
<feature type="binding site" evidence="11">
    <location>
        <begin position="98"/>
        <end position="105"/>
    </location>
    <ligand>
        <name>ATP</name>
        <dbReference type="ChEBI" id="CHEBI:30616"/>
    </ligand>
</feature>
<comment type="function">
    <text evidence="13">DNA-dependent ATPase involved in processing of recombination intermediates, plays a role in repairing DNA breaks. Stimulates the branch migration of RecA-mediated strand transfer reactions, allowing the 3' invading strand to extend heteroduplex DNA faster. Binds ssDNA in the presence of ADP but not other nucleotides, has ATPase activity that is stimulated by ssDNA and various branched DNA structures, but inhibited by SSB. Does not have RecA's homology-searching function.</text>
</comment>
<dbReference type="GO" id="GO:0005524">
    <property type="term" value="F:ATP binding"/>
    <property type="evidence" value="ECO:0007669"/>
    <property type="project" value="UniProtKB-UniRule"/>
</dbReference>
<dbReference type="MEROPS" id="S16.A04"/>
<dbReference type="EMBL" id="CP007243">
    <property type="protein sequence ID" value="AIA31081.1"/>
    <property type="molecule type" value="Genomic_DNA"/>
</dbReference>
<proteinExistence type="inferred from homology"/>
<dbReference type="PROSITE" id="PS50162">
    <property type="entry name" value="RECA_2"/>
    <property type="match status" value="1"/>
</dbReference>
<evidence type="ECO:0000259" key="14">
    <source>
        <dbReference type="PROSITE" id="PS50162"/>
    </source>
</evidence>
<dbReference type="Pfam" id="PF13541">
    <property type="entry name" value="ChlI"/>
    <property type="match status" value="1"/>
</dbReference>
<dbReference type="InterPro" id="IPR004504">
    <property type="entry name" value="DNA_repair_RadA"/>
</dbReference>
<dbReference type="InterPro" id="IPR041166">
    <property type="entry name" value="Rubredoxin_2"/>
</dbReference>
<keyword evidence="16" id="KW-1185">Reference proteome</keyword>
<evidence type="ECO:0000256" key="5">
    <source>
        <dbReference type="ARBA" id="ARBA00022801"/>
    </source>
</evidence>
<dbReference type="Gene3D" id="3.40.50.300">
    <property type="entry name" value="P-loop containing nucleotide triphosphate hydrolases"/>
    <property type="match status" value="1"/>
</dbReference>
<dbReference type="InterPro" id="IPR020568">
    <property type="entry name" value="Ribosomal_Su5_D2-typ_SF"/>
</dbReference>
<evidence type="ECO:0000256" key="1">
    <source>
        <dbReference type="ARBA" id="ARBA00022723"/>
    </source>
</evidence>
<evidence type="ECO:0000256" key="7">
    <source>
        <dbReference type="ARBA" id="ARBA00022840"/>
    </source>
</evidence>
<organism evidence="15 16">
    <name type="scientific">Leptospirillum ferriphilum YSK</name>
    <dbReference type="NCBI Taxonomy" id="1441628"/>
    <lineage>
        <taxon>Bacteria</taxon>
        <taxon>Pseudomonadati</taxon>
        <taxon>Nitrospirota</taxon>
        <taxon>Nitrospiria</taxon>
        <taxon>Nitrospirales</taxon>
        <taxon>Nitrospiraceae</taxon>
        <taxon>Leptospirillum</taxon>
    </lineage>
</organism>
<keyword evidence="10 11" id="KW-0234">DNA repair</keyword>
<name>A0A059Y0L8_9BACT</name>
<dbReference type="AlphaFoldDB" id="A0A059Y0L8"/>
<keyword evidence="9 11" id="KW-0238">DNA-binding</keyword>
<reference evidence="16" key="1">
    <citation type="submission" date="2014-02" db="EMBL/GenBank/DDBJ databases">
        <title>Complete genome sequence and comparative genomic analysis of the nitrogen-fixing bacterium Leptospirillum ferriphilum YSK.</title>
        <authorList>
            <person name="Guo X."/>
            <person name="Yin H."/>
            <person name="Liang Y."/>
            <person name="Hu Q."/>
            <person name="Ma L."/>
            <person name="Xiao Y."/>
            <person name="Zhang X."/>
            <person name="Qiu G."/>
            <person name="Liu X."/>
        </authorList>
    </citation>
    <scope>NUCLEOTIDE SEQUENCE [LARGE SCALE GENOMIC DNA]</scope>
    <source>
        <strain evidence="16">YSK</strain>
    </source>
</reference>
<evidence type="ECO:0000313" key="16">
    <source>
        <dbReference type="Proteomes" id="UP000027059"/>
    </source>
</evidence>
<dbReference type="PRINTS" id="PR01874">
    <property type="entry name" value="DNAREPAIRADA"/>
</dbReference>
<keyword evidence="3 11" id="KW-0227">DNA damage</keyword>
<dbReference type="Pfam" id="PF13481">
    <property type="entry name" value="AAA_25"/>
    <property type="match status" value="1"/>
</dbReference>
<feature type="short sequence motif" description="RadA KNRFG motif" evidence="11">
    <location>
        <begin position="254"/>
        <end position="258"/>
    </location>
</feature>
<dbReference type="SMART" id="SM00382">
    <property type="entry name" value="AAA"/>
    <property type="match status" value="1"/>
</dbReference>
<comment type="similarity">
    <text evidence="11 13">Belongs to the RecA family. RadA subfamily.</text>
</comment>
<dbReference type="GO" id="GO:0016787">
    <property type="term" value="F:hydrolase activity"/>
    <property type="evidence" value="ECO:0007669"/>
    <property type="project" value="UniProtKB-KW"/>
</dbReference>